<comment type="function">
    <text evidence="5">Involved in the maturation of [NiFe] hydrogenases. Required for nickel insertion into the metal center of the hydrogenase.</text>
</comment>
<evidence type="ECO:0000256" key="1">
    <source>
        <dbReference type="ARBA" id="ARBA00010748"/>
    </source>
</evidence>
<feature type="binding site" evidence="5">
    <location>
        <position position="88"/>
    </location>
    <ligand>
        <name>Zn(2+)</name>
        <dbReference type="ChEBI" id="CHEBI:29105"/>
    </ligand>
</feature>
<feature type="binding site" evidence="5">
    <location>
        <position position="73"/>
    </location>
    <ligand>
        <name>Zn(2+)</name>
        <dbReference type="ChEBI" id="CHEBI:29105"/>
    </ligand>
</feature>
<gene>
    <name evidence="5" type="primary">hypA</name>
    <name evidence="6" type="ORF">FB561_3133</name>
</gene>
<dbReference type="InterPro" id="IPR000688">
    <property type="entry name" value="HypA/HybF"/>
</dbReference>
<dbReference type="Proteomes" id="UP000318380">
    <property type="component" value="Unassembled WGS sequence"/>
</dbReference>
<evidence type="ECO:0000256" key="3">
    <source>
        <dbReference type="ARBA" id="ARBA00022723"/>
    </source>
</evidence>
<evidence type="ECO:0000313" key="6">
    <source>
        <dbReference type="EMBL" id="TWD82009.1"/>
    </source>
</evidence>
<dbReference type="PANTHER" id="PTHR34535">
    <property type="entry name" value="HYDROGENASE MATURATION FACTOR HYPA"/>
    <property type="match status" value="1"/>
</dbReference>
<feature type="binding site" evidence="5">
    <location>
        <position position="86"/>
    </location>
    <ligand>
        <name>Zn(2+)</name>
        <dbReference type="ChEBI" id="CHEBI:29105"/>
    </ligand>
</feature>
<evidence type="ECO:0000256" key="5">
    <source>
        <dbReference type="HAMAP-Rule" id="MF_00213"/>
    </source>
</evidence>
<comment type="caution">
    <text evidence="6">The sequence shown here is derived from an EMBL/GenBank/DDBJ whole genome shotgun (WGS) entry which is preliminary data.</text>
</comment>
<keyword evidence="3 5" id="KW-0479">Metal-binding</keyword>
<evidence type="ECO:0000256" key="4">
    <source>
        <dbReference type="ARBA" id="ARBA00022833"/>
    </source>
</evidence>
<dbReference type="HAMAP" id="MF_00213">
    <property type="entry name" value="HypA_HybF"/>
    <property type="match status" value="1"/>
</dbReference>
<dbReference type="Gene3D" id="3.30.2320.80">
    <property type="match status" value="1"/>
</dbReference>
<comment type="similarity">
    <text evidence="1 5">Belongs to the HypA/HybF family.</text>
</comment>
<proteinExistence type="inferred from homology"/>
<feature type="binding site" evidence="5">
    <location>
        <position position="70"/>
    </location>
    <ligand>
        <name>Zn(2+)</name>
        <dbReference type="ChEBI" id="CHEBI:29105"/>
    </ligand>
</feature>
<keyword evidence="4 5" id="KW-0862">Zinc</keyword>
<dbReference type="EMBL" id="VIVK01000001">
    <property type="protein sequence ID" value="TWD82009.1"/>
    <property type="molecule type" value="Genomic_DNA"/>
</dbReference>
<dbReference type="GO" id="GO:0016151">
    <property type="term" value="F:nickel cation binding"/>
    <property type="evidence" value="ECO:0007669"/>
    <property type="project" value="UniProtKB-UniRule"/>
</dbReference>
<feature type="binding site" evidence="5">
    <location>
        <position position="2"/>
    </location>
    <ligand>
        <name>Ni(2+)</name>
        <dbReference type="ChEBI" id="CHEBI:49786"/>
    </ligand>
</feature>
<organism evidence="6 7">
    <name type="scientific">Kribbella amoyensis</name>
    <dbReference type="NCBI Taxonomy" id="996641"/>
    <lineage>
        <taxon>Bacteria</taxon>
        <taxon>Bacillati</taxon>
        <taxon>Actinomycetota</taxon>
        <taxon>Actinomycetes</taxon>
        <taxon>Propionibacteriales</taxon>
        <taxon>Kribbellaceae</taxon>
        <taxon>Kribbella</taxon>
    </lineage>
</organism>
<dbReference type="GO" id="GO:0051604">
    <property type="term" value="P:protein maturation"/>
    <property type="evidence" value="ECO:0007669"/>
    <property type="project" value="InterPro"/>
</dbReference>
<dbReference type="PIRSF" id="PIRSF004761">
    <property type="entry name" value="Hydrgn_mat_HypA"/>
    <property type="match status" value="1"/>
</dbReference>
<keyword evidence="2 5" id="KW-0533">Nickel</keyword>
<dbReference type="RefSeq" id="WP_145807299.1">
    <property type="nucleotide sequence ID" value="NZ_VIVK01000001.1"/>
</dbReference>
<keyword evidence="7" id="KW-1185">Reference proteome</keyword>
<protein>
    <recommendedName>
        <fullName evidence="5">Hydrogenase maturation factor HypA</fullName>
    </recommendedName>
</protein>
<dbReference type="OrthoDB" id="288014at2"/>
<evidence type="ECO:0000256" key="2">
    <source>
        <dbReference type="ARBA" id="ARBA00022596"/>
    </source>
</evidence>
<dbReference type="Pfam" id="PF01155">
    <property type="entry name" value="HypA"/>
    <property type="match status" value="1"/>
</dbReference>
<dbReference type="GO" id="GO:0008270">
    <property type="term" value="F:zinc ion binding"/>
    <property type="evidence" value="ECO:0007669"/>
    <property type="project" value="UniProtKB-UniRule"/>
</dbReference>
<accession>A0A561BT48</accession>
<evidence type="ECO:0000313" key="7">
    <source>
        <dbReference type="Proteomes" id="UP000318380"/>
    </source>
</evidence>
<dbReference type="PROSITE" id="PS01249">
    <property type="entry name" value="HYPA"/>
    <property type="match status" value="1"/>
</dbReference>
<reference evidence="6 7" key="1">
    <citation type="submission" date="2019-06" db="EMBL/GenBank/DDBJ databases">
        <title>Sequencing the genomes of 1000 actinobacteria strains.</title>
        <authorList>
            <person name="Klenk H.-P."/>
        </authorList>
    </citation>
    <scope>NUCLEOTIDE SEQUENCE [LARGE SCALE GENOMIC DNA]</scope>
    <source>
        <strain evidence="6 7">DSM 24683</strain>
    </source>
</reference>
<name>A0A561BT48_9ACTN</name>
<sequence>MHELAIAESVIGAVTDKVGDGPVTVVRLEIGKLSGVVVDSLRFCFDVVAAGTGLERATLDIDEPAGRAYCRDCGDEFALEDPIMLCPCGSANLDVLSGRQLRILSVEVA</sequence>
<dbReference type="InterPro" id="IPR020538">
    <property type="entry name" value="Hydgase_Ni_incorp_HypA/HybF_CS"/>
</dbReference>
<dbReference type="PANTHER" id="PTHR34535:SF3">
    <property type="entry name" value="HYDROGENASE MATURATION FACTOR HYPA"/>
    <property type="match status" value="1"/>
</dbReference>
<dbReference type="AlphaFoldDB" id="A0A561BT48"/>